<dbReference type="PANTHER" id="PTHR24173">
    <property type="entry name" value="ANKYRIN REPEAT CONTAINING"/>
    <property type="match status" value="1"/>
</dbReference>
<dbReference type="InterPro" id="IPR036047">
    <property type="entry name" value="F-box-like_dom_sf"/>
</dbReference>
<name>A0A9W9H194_9EURO</name>
<dbReference type="PANTHER" id="PTHR24173:SF83">
    <property type="entry name" value="SOCS BOX DOMAIN-CONTAINING PROTEIN"/>
    <property type="match status" value="1"/>
</dbReference>
<dbReference type="SUPFAM" id="SSF81383">
    <property type="entry name" value="F-box domain"/>
    <property type="match status" value="1"/>
</dbReference>
<dbReference type="SMART" id="SM00248">
    <property type="entry name" value="ANK"/>
    <property type="match status" value="4"/>
</dbReference>
<dbReference type="PROSITE" id="PS50088">
    <property type="entry name" value="ANK_REPEAT"/>
    <property type="match status" value="2"/>
</dbReference>
<dbReference type="PROSITE" id="PS50181">
    <property type="entry name" value="FBOX"/>
    <property type="match status" value="1"/>
</dbReference>
<reference evidence="5" key="1">
    <citation type="submission" date="2022-11" db="EMBL/GenBank/DDBJ databases">
        <authorList>
            <person name="Petersen C."/>
        </authorList>
    </citation>
    <scope>NUCLEOTIDE SEQUENCE</scope>
    <source>
        <strain evidence="5">IBT 22155</strain>
    </source>
</reference>
<dbReference type="EMBL" id="JAPQKL010000004">
    <property type="protein sequence ID" value="KAJ5135776.1"/>
    <property type="molecule type" value="Genomic_DNA"/>
</dbReference>
<evidence type="ECO:0000256" key="1">
    <source>
        <dbReference type="ARBA" id="ARBA00022737"/>
    </source>
</evidence>
<proteinExistence type="predicted"/>
<feature type="repeat" description="ANK" evidence="3">
    <location>
        <begin position="206"/>
        <end position="238"/>
    </location>
</feature>
<feature type="domain" description="F-box" evidence="4">
    <location>
        <begin position="104"/>
        <end position="155"/>
    </location>
</feature>
<reference evidence="5" key="2">
    <citation type="journal article" date="2023" name="IMA Fungus">
        <title>Comparative genomic study of the Penicillium genus elucidates a diverse pangenome and 15 lateral gene transfer events.</title>
        <authorList>
            <person name="Petersen C."/>
            <person name="Sorensen T."/>
            <person name="Nielsen M.R."/>
            <person name="Sondergaard T.E."/>
            <person name="Sorensen J.L."/>
            <person name="Fitzpatrick D.A."/>
            <person name="Frisvad J.C."/>
            <person name="Nielsen K.L."/>
        </authorList>
    </citation>
    <scope>NUCLEOTIDE SEQUENCE</scope>
    <source>
        <strain evidence="5">IBT 22155</strain>
    </source>
</reference>
<dbReference type="InterPro" id="IPR002110">
    <property type="entry name" value="Ankyrin_rpt"/>
</dbReference>
<dbReference type="AlphaFoldDB" id="A0A9W9H194"/>
<evidence type="ECO:0000256" key="3">
    <source>
        <dbReference type="PROSITE-ProRule" id="PRU00023"/>
    </source>
</evidence>
<gene>
    <name evidence="5" type="ORF">N7515_005054</name>
</gene>
<dbReference type="RefSeq" id="XP_056522748.1">
    <property type="nucleotide sequence ID" value="XM_056665798.1"/>
</dbReference>
<protein>
    <recommendedName>
        <fullName evidence="4">F-box domain-containing protein</fullName>
    </recommendedName>
</protein>
<dbReference type="OrthoDB" id="20872at2759"/>
<sequence length="418" mass="47053">MAEPVTAGMLTTLPPEAIRLAHALAAYFQAHDNPDDHLNPFDVYERNVIAYIAEKYDPESNATGSSTDFPASWANDSSQVYSAIVTVFDLAFGLSMPSTKSRPTRSLLDLPVELLWLIERQLPDKDVYSLCLTNHYLYHVLNESLCRRGGLLKQLLDQLIKFILDERLRQGPTTRADRWKSLENCLRWGLSPNYVFPDGCLASLPEKDSMLHLACLHYQPKVVQLLLDEGADPNLRDAHDRTPVHRLFDTHETKWRESGNLLDILLAYPNVRIDEQFAKKVVYLPDRVDINSQDNEGKTPLCHAISAKEYDMVRLFVAQHSLDPNLGPADAFPLLLAVDYDKLPILEILLCSKQLDLNKQNSEGETALLKALHIGNREAVKLLARAGADPDIESCEGVTARQAALDADIRVRWKARPN</sequence>
<feature type="repeat" description="ANK" evidence="3">
    <location>
        <begin position="363"/>
        <end position="395"/>
    </location>
</feature>
<accession>A0A9W9H194</accession>
<dbReference type="PROSITE" id="PS50297">
    <property type="entry name" value="ANK_REP_REGION"/>
    <property type="match status" value="2"/>
</dbReference>
<dbReference type="Pfam" id="PF00023">
    <property type="entry name" value="Ank"/>
    <property type="match status" value="2"/>
</dbReference>
<evidence type="ECO:0000256" key="2">
    <source>
        <dbReference type="ARBA" id="ARBA00023043"/>
    </source>
</evidence>
<evidence type="ECO:0000313" key="6">
    <source>
        <dbReference type="Proteomes" id="UP001149079"/>
    </source>
</evidence>
<comment type="caution">
    <text evidence="5">The sequence shown here is derived from an EMBL/GenBank/DDBJ whole genome shotgun (WGS) entry which is preliminary data.</text>
</comment>
<dbReference type="SUPFAM" id="SSF48403">
    <property type="entry name" value="Ankyrin repeat"/>
    <property type="match status" value="1"/>
</dbReference>
<dbReference type="GeneID" id="81404968"/>
<evidence type="ECO:0000259" key="4">
    <source>
        <dbReference type="PROSITE" id="PS50181"/>
    </source>
</evidence>
<dbReference type="InterPro" id="IPR001810">
    <property type="entry name" value="F-box_dom"/>
</dbReference>
<dbReference type="CDD" id="cd09917">
    <property type="entry name" value="F-box_SF"/>
    <property type="match status" value="1"/>
</dbReference>
<organism evidence="5 6">
    <name type="scientific">Penicillium bovifimosum</name>
    <dbReference type="NCBI Taxonomy" id="126998"/>
    <lineage>
        <taxon>Eukaryota</taxon>
        <taxon>Fungi</taxon>
        <taxon>Dikarya</taxon>
        <taxon>Ascomycota</taxon>
        <taxon>Pezizomycotina</taxon>
        <taxon>Eurotiomycetes</taxon>
        <taxon>Eurotiomycetidae</taxon>
        <taxon>Eurotiales</taxon>
        <taxon>Aspergillaceae</taxon>
        <taxon>Penicillium</taxon>
    </lineage>
</organism>
<evidence type="ECO:0000313" key="5">
    <source>
        <dbReference type="EMBL" id="KAJ5135776.1"/>
    </source>
</evidence>
<keyword evidence="2 3" id="KW-0040">ANK repeat</keyword>
<dbReference type="InterPro" id="IPR036770">
    <property type="entry name" value="Ankyrin_rpt-contain_sf"/>
</dbReference>
<dbReference type="Gene3D" id="1.25.40.20">
    <property type="entry name" value="Ankyrin repeat-containing domain"/>
    <property type="match status" value="1"/>
</dbReference>
<keyword evidence="1" id="KW-0677">Repeat</keyword>
<keyword evidence="6" id="KW-1185">Reference proteome</keyword>
<dbReference type="Proteomes" id="UP001149079">
    <property type="component" value="Unassembled WGS sequence"/>
</dbReference>
<dbReference type="Pfam" id="PF12796">
    <property type="entry name" value="Ank_2"/>
    <property type="match status" value="1"/>
</dbReference>